<feature type="compositionally biased region" description="Low complexity" evidence="3">
    <location>
        <begin position="299"/>
        <end position="311"/>
    </location>
</feature>
<organism evidence="5 6">
    <name type="scientific">Carnegiea gigantea</name>
    <dbReference type="NCBI Taxonomy" id="171969"/>
    <lineage>
        <taxon>Eukaryota</taxon>
        <taxon>Viridiplantae</taxon>
        <taxon>Streptophyta</taxon>
        <taxon>Embryophyta</taxon>
        <taxon>Tracheophyta</taxon>
        <taxon>Spermatophyta</taxon>
        <taxon>Magnoliopsida</taxon>
        <taxon>eudicotyledons</taxon>
        <taxon>Gunneridae</taxon>
        <taxon>Pentapetalae</taxon>
        <taxon>Caryophyllales</taxon>
        <taxon>Cactineae</taxon>
        <taxon>Cactaceae</taxon>
        <taxon>Cactoideae</taxon>
        <taxon>Echinocereeae</taxon>
        <taxon>Carnegiea</taxon>
    </lineage>
</organism>
<dbReference type="InterPro" id="IPR052462">
    <property type="entry name" value="SLIRP/GR-RBP-like"/>
</dbReference>
<keyword evidence="6" id="KW-1185">Reference proteome</keyword>
<proteinExistence type="predicted"/>
<dbReference type="Pfam" id="PF00076">
    <property type="entry name" value="RRM_1"/>
    <property type="match status" value="1"/>
</dbReference>
<feature type="domain" description="RRM" evidence="4">
    <location>
        <begin position="49"/>
        <end position="150"/>
    </location>
</feature>
<dbReference type="SUPFAM" id="SSF54928">
    <property type="entry name" value="RNA-binding domain, RBD"/>
    <property type="match status" value="1"/>
</dbReference>
<dbReference type="OrthoDB" id="439808at2759"/>
<dbReference type="InterPro" id="IPR012677">
    <property type="entry name" value="Nucleotide-bd_a/b_plait_sf"/>
</dbReference>
<dbReference type="EMBL" id="JAKOGI010000009">
    <property type="protein sequence ID" value="KAJ8451486.1"/>
    <property type="molecule type" value="Genomic_DNA"/>
</dbReference>
<evidence type="ECO:0000256" key="2">
    <source>
        <dbReference type="PROSITE-ProRule" id="PRU00176"/>
    </source>
</evidence>
<dbReference type="PROSITE" id="PS50102">
    <property type="entry name" value="RRM"/>
    <property type="match status" value="1"/>
</dbReference>
<dbReference type="Gene3D" id="3.30.70.330">
    <property type="match status" value="1"/>
</dbReference>
<dbReference type="SMART" id="SM00360">
    <property type="entry name" value="RRM"/>
    <property type="match status" value="1"/>
</dbReference>
<name>A0A9Q1QS03_9CARY</name>
<dbReference type="InterPro" id="IPR000504">
    <property type="entry name" value="RRM_dom"/>
</dbReference>
<gene>
    <name evidence="5" type="ORF">Cgig2_017877</name>
</gene>
<accession>A0A9Q1QS03</accession>
<evidence type="ECO:0000256" key="3">
    <source>
        <dbReference type="SAM" id="MobiDB-lite"/>
    </source>
</evidence>
<dbReference type="Proteomes" id="UP001153076">
    <property type="component" value="Unassembled WGS sequence"/>
</dbReference>
<dbReference type="GO" id="GO:0003723">
    <property type="term" value="F:RNA binding"/>
    <property type="evidence" value="ECO:0007669"/>
    <property type="project" value="UniProtKB-UniRule"/>
</dbReference>
<dbReference type="InterPro" id="IPR035979">
    <property type="entry name" value="RBD_domain_sf"/>
</dbReference>
<evidence type="ECO:0000313" key="6">
    <source>
        <dbReference type="Proteomes" id="UP001153076"/>
    </source>
</evidence>
<evidence type="ECO:0000256" key="1">
    <source>
        <dbReference type="ARBA" id="ARBA00022884"/>
    </source>
</evidence>
<feature type="compositionally biased region" description="Gly residues" evidence="3">
    <location>
        <begin position="283"/>
        <end position="298"/>
    </location>
</feature>
<protein>
    <recommendedName>
        <fullName evidence="4">RRM domain-containing protein</fullName>
    </recommendedName>
</protein>
<feature type="region of interest" description="Disordered" evidence="3">
    <location>
        <begin position="271"/>
        <end position="336"/>
    </location>
</feature>
<sequence length="336" mass="33219">MVLSMLTVTMAFFSKVGSILKQSVSKQITTQFSASNPSFYQALRCMSSSKLFIGGIFVVNAGLSYAVDDTSLREAFSHYGEVIEAKVIFDRESNRSRGFGFVTFASTEEASSAIQAMDGQAGFVGEAGGLIFMVSNDFHGRRVRVNYAAERQPRQFGGGGYGGGGYGGGGGFGGGGYGGGGFGAAGGSPYGGSGGGYDGGQNYSVGNNGGYGGGAPAGGQYGGGSGGFGGGGANFGEGSAGGFGSGSNVNSYSGNYGVGSRGGGSDSFFSGGSSSSNVTADTGFGGSGFGEEGSGLSYGGSEQLGDGAANAAKDDAGDFYSSEPLEGNSDDYVKRA</sequence>
<keyword evidence="1 2" id="KW-0694">RNA-binding</keyword>
<evidence type="ECO:0000313" key="5">
    <source>
        <dbReference type="EMBL" id="KAJ8451486.1"/>
    </source>
</evidence>
<comment type="caution">
    <text evidence="5">The sequence shown here is derived from an EMBL/GenBank/DDBJ whole genome shotgun (WGS) entry which is preliminary data.</text>
</comment>
<reference evidence="5" key="1">
    <citation type="submission" date="2022-04" db="EMBL/GenBank/DDBJ databases">
        <title>Carnegiea gigantea Genome sequencing and assembly v2.</title>
        <authorList>
            <person name="Copetti D."/>
            <person name="Sanderson M.J."/>
            <person name="Burquez A."/>
            <person name="Wojciechowski M.F."/>
        </authorList>
    </citation>
    <scope>NUCLEOTIDE SEQUENCE</scope>
    <source>
        <strain evidence="5">SGP5-SGP5p</strain>
        <tissue evidence="5">Aerial part</tissue>
    </source>
</reference>
<dbReference type="AlphaFoldDB" id="A0A9Q1QS03"/>
<dbReference type="PANTHER" id="PTHR48027">
    <property type="entry name" value="HETEROGENEOUS NUCLEAR RIBONUCLEOPROTEIN 87F-RELATED"/>
    <property type="match status" value="1"/>
</dbReference>
<evidence type="ECO:0000259" key="4">
    <source>
        <dbReference type="PROSITE" id="PS50102"/>
    </source>
</evidence>